<dbReference type="AlphaFoldDB" id="A0A4Y2RQA3"/>
<proteinExistence type="predicted"/>
<name>A0A4Y2RQA3_ARAVE</name>
<accession>A0A4Y2RQA3</accession>
<sequence length="386" mass="45484">MLECEFRLVVTDPDAFQSLDIFDGIKHVYKVVYAKPHFRFKAGRWEVKRIIEQMILYHNGLWVRWVKSNEIPFRSWTLKTHSRFVDATGFFQNPFLIEYRKEINIDTQAKIFAFRKKKECGLVFEYESKNGILDVTPLNKYTSIFETLFRNKSVPKYILQPCIRKPVRPISAIKENCLVARKYDGIFGFVYSYSDHIYELWEDNVQRVRRGDSLGDGLVFSAERIHDVTILLDVYQVRGLPTTCRQSILLDFLPQLQLPSGYRVQKYCKDVSELPHTPFKTDGLIFHDTLTDRIYKLKQTHTYDLVYWDGYFLFPHNSRAPCVGPKLKNGQVYEVSHRGCVLKERPDRFVGNSKRQMKHLSECGNSWEGLEIEKIVSEPQKRKKKK</sequence>
<keyword evidence="2" id="KW-1185">Reference proteome</keyword>
<comment type="caution">
    <text evidence="1">The sequence shown here is derived from an EMBL/GenBank/DDBJ whole genome shotgun (WGS) entry which is preliminary data.</text>
</comment>
<dbReference type="OrthoDB" id="6410692at2759"/>
<evidence type="ECO:0000313" key="1">
    <source>
        <dbReference type="EMBL" id="GBN78002.1"/>
    </source>
</evidence>
<protein>
    <submittedName>
        <fullName evidence="1">Uncharacterized protein</fullName>
    </submittedName>
</protein>
<dbReference type="Proteomes" id="UP000499080">
    <property type="component" value="Unassembled WGS sequence"/>
</dbReference>
<organism evidence="1 2">
    <name type="scientific">Araneus ventricosus</name>
    <name type="common">Orbweaver spider</name>
    <name type="synonym">Epeira ventricosa</name>
    <dbReference type="NCBI Taxonomy" id="182803"/>
    <lineage>
        <taxon>Eukaryota</taxon>
        <taxon>Metazoa</taxon>
        <taxon>Ecdysozoa</taxon>
        <taxon>Arthropoda</taxon>
        <taxon>Chelicerata</taxon>
        <taxon>Arachnida</taxon>
        <taxon>Araneae</taxon>
        <taxon>Araneomorphae</taxon>
        <taxon>Entelegynae</taxon>
        <taxon>Araneoidea</taxon>
        <taxon>Araneidae</taxon>
        <taxon>Araneus</taxon>
    </lineage>
</organism>
<evidence type="ECO:0000313" key="2">
    <source>
        <dbReference type="Proteomes" id="UP000499080"/>
    </source>
</evidence>
<gene>
    <name evidence="1" type="ORF">AVEN_213740_1</name>
</gene>
<dbReference type="EMBL" id="BGPR01018005">
    <property type="protein sequence ID" value="GBN78002.1"/>
    <property type="molecule type" value="Genomic_DNA"/>
</dbReference>
<reference evidence="1 2" key="1">
    <citation type="journal article" date="2019" name="Sci. Rep.">
        <title>Orb-weaving spider Araneus ventricosus genome elucidates the spidroin gene catalogue.</title>
        <authorList>
            <person name="Kono N."/>
            <person name="Nakamura H."/>
            <person name="Ohtoshi R."/>
            <person name="Moran D.A.P."/>
            <person name="Shinohara A."/>
            <person name="Yoshida Y."/>
            <person name="Fujiwara M."/>
            <person name="Mori M."/>
            <person name="Tomita M."/>
            <person name="Arakawa K."/>
        </authorList>
    </citation>
    <scope>NUCLEOTIDE SEQUENCE [LARGE SCALE GENOMIC DNA]</scope>
</reference>